<dbReference type="PANTHER" id="PTHR45691">
    <property type="entry name" value="PROTEIN DIAPHANOUS"/>
    <property type="match status" value="1"/>
</dbReference>
<evidence type="ECO:0000259" key="6">
    <source>
        <dbReference type="PROSITE" id="PS51232"/>
    </source>
</evidence>
<evidence type="ECO:0000313" key="8">
    <source>
        <dbReference type="EMBL" id="TRY73334.1"/>
    </source>
</evidence>
<keyword evidence="9" id="KW-1185">Reference proteome</keyword>
<feature type="compositionally biased region" description="Basic and acidic residues" evidence="4">
    <location>
        <begin position="1002"/>
        <end position="1023"/>
    </location>
</feature>
<dbReference type="Gene3D" id="6.10.30.30">
    <property type="match status" value="1"/>
</dbReference>
<dbReference type="PROSITE" id="PS51444">
    <property type="entry name" value="FH2"/>
    <property type="match status" value="1"/>
</dbReference>
<dbReference type="SMART" id="SM01140">
    <property type="entry name" value="Drf_GBD"/>
    <property type="match status" value="1"/>
</dbReference>
<feature type="domain" description="FH2" evidence="7">
    <location>
        <begin position="610"/>
        <end position="1013"/>
    </location>
</feature>
<dbReference type="InterPro" id="IPR016024">
    <property type="entry name" value="ARM-type_fold"/>
</dbReference>
<dbReference type="InterPro" id="IPR051412">
    <property type="entry name" value="Formin_Homology_Diaphanous_sf"/>
</dbReference>
<dbReference type="PROSITE" id="PS51232">
    <property type="entry name" value="GBD_FH3"/>
    <property type="match status" value="1"/>
</dbReference>
<dbReference type="STRING" id="6832.A0A553P6M3"/>
<dbReference type="InterPro" id="IPR010472">
    <property type="entry name" value="FH3_dom"/>
</dbReference>
<evidence type="ECO:0008006" key="10">
    <source>
        <dbReference type="Google" id="ProtNLM"/>
    </source>
</evidence>
<gene>
    <name evidence="8" type="ORF">TCAL_09169</name>
</gene>
<evidence type="ECO:0000256" key="4">
    <source>
        <dbReference type="SAM" id="MobiDB-lite"/>
    </source>
</evidence>
<dbReference type="InterPro" id="IPR014767">
    <property type="entry name" value="DAD_dom"/>
</dbReference>
<name>A0A553P6M3_TIGCA</name>
<dbReference type="Gene3D" id="1.10.20.40">
    <property type="entry name" value="Formin, diaphanous GTPase-binding domain"/>
    <property type="match status" value="1"/>
</dbReference>
<dbReference type="Gene3D" id="1.20.58.630">
    <property type="match status" value="1"/>
</dbReference>
<evidence type="ECO:0000256" key="3">
    <source>
        <dbReference type="SAM" id="Coils"/>
    </source>
</evidence>
<dbReference type="InterPro" id="IPR015425">
    <property type="entry name" value="FH2_Formin"/>
</dbReference>
<dbReference type="GO" id="GO:0030041">
    <property type="term" value="P:actin filament polymerization"/>
    <property type="evidence" value="ECO:0007669"/>
    <property type="project" value="TreeGrafter"/>
</dbReference>
<evidence type="ECO:0000256" key="1">
    <source>
        <dbReference type="ARBA" id="ARBA00008214"/>
    </source>
</evidence>
<dbReference type="SUPFAM" id="SSF48371">
    <property type="entry name" value="ARM repeat"/>
    <property type="match status" value="1"/>
</dbReference>
<dbReference type="InterPro" id="IPR042201">
    <property type="entry name" value="FH2_Formin_sf"/>
</dbReference>
<dbReference type="EMBL" id="VCGU01000007">
    <property type="protein sequence ID" value="TRY73334.1"/>
    <property type="molecule type" value="Genomic_DNA"/>
</dbReference>
<dbReference type="InterPro" id="IPR011989">
    <property type="entry name" value="ARM-like"/>
</dbReference>
<evidence type="ECO:0000256" key="2">
    <source>
        <dbReference type="ARBA" id="ARBA00023054"/>
    </source>
</evidence>
<dbReference type="Gene3D" id="1.20.58.2220">
    <property type="entry name" value="Formin, FH2 domain"/>
    <property type="match status" value="1"/>
</dbReference>
<dbReference type="Pfam" id="PF02181">
    <property type="entry name" value="FH2"/>
    <property type="match status" value="1"/>
</dbReference>
<feature type="region of interest" description="Disordered" evidence="4">
    <location>
        <begin position="1051"/>
        <end position="1126"/>
    </location>
</feature>
<dbReference type="Proteomes" id="UP000318571">
    <property type="component" value="Chromosome 3"/>
</dbReference>
<dbReference type="Gene3D" id="1.25.10.10">
    <property type="entry name" value="Leucine-rich Repeat Variant"/>
    <property type="match status" value="1"/>
</dbReference>
<keyword evidence="2 3" id="KW-0175">Coiled coil</keyword>
<feature type="region of interest" description="Disordered" evidence="4">
    <location>
        <begin position="1"/>
        <end position="57"/>
    </location>
</feature>
<dbReference type="InterPro" id="IPR010473">
    <property type="entry name" value="GTPase-bd"/>
</dbReference>
<dbReference type="GO" id="GO:0003779">
    <property type="term" value="F:actin binding"/>
    <property type="evidence" value="ECO:0007669"/>
    <property type="project" value="InterPro"/>
</dbReference>
<dbReference type="GO" id="GO:0005884">
    <property type="term" value="C:actin filament"/>
    <property type="evidence" value="ECO:0007669"/>
    <property type="project" value="TreeGrafter"/>
</dbReference>
<dbReference type="InterPro" id="IPR014768">
    <property type="entry name" value="GBD/FH3_dom"/>
</dbReference>
<dbReference type="AlphaFoldDB" id="A0A553P6M3"/>
<dbReference type="Gene3D" id="1.10.238.150">
    <property type="entry name" value="Formin, FH3 diaphanous domain"/>
    <property type="match status" value="1"/>
</dbReference>
<feature type="region of interest" description="Disordered" evidence="4">
    <location>
        <begin position="489"/>
        <end position="595"/>
    </location>
</feature>
<dbReference type="PANTHER" id="PTHR45691:SF6">
    <property type="entry name" value="PROTEIN DIAPHANOUS"/>
    <property type="match status" value="1"/>
</dbReference>
<comment type="caution">
    <text evidence="8">The sequence shown here is derived from an EMBL/GenBank/DDBJ whole genome shotgun (WGS) entry which is preliminary data.</text>
</comment>
<evidence type="ECO:0000313" key="9">
    <source>
        <dbReference type="Proteomes" id="UP000318571"/>
    </source>
</evidence>
<feature type="compositionally biased region" description="Pro residues" evidence="4">
    <location>
        <begin position="518"/>
        <end position="590"/>
    </location>
</feature>
<accession>A0A553P6M3</accession>
<dbReference type="OMA" id="WEVKNPM"/>
<feature type="domain" description="GBD/FH3" evidence="6">
    <location>
        <begin position="69"/>
        <end position="424"/>
    </location>
</feature>
<evidence type="ECO:0000259" key="7">
    <source>
        <dbReference type="PROSITE" id="PS51444"/>
    </source>
</evidence>
<dbReference type="Pfam" id="PF06367">
    <property type="entry name" value="Drf_FH3"/>
    <property type="match status" value="1"/>
</dbReference>
<dbReference type="SMART" id="SM00498">
    <property type="entry name" value="FH2"/>
    <property type="match status" value="1"/>
</dbReference>
<dbReference type="PROSITE" id="PS51231">
    <property type="entry name" value="DAD"/>
    <property type="match status" value="1"/>
</dbReference>
<organism evidence="8 9">
    <name type="scientific">Tigriopus californicus</name>
    <name type="common">Marine copepod</name>
    <dbReference type="NCBI Taxonomy" id="6832"/>
    <lineage>
        <taxon>Eukaryota</taxon>
        <taxon>Metazoa</taxon>
        <taxon>Ecdysozoa</taxon>
        <taxon>Arthropoda</taxon>
        <taxon>Crustacea</taxon>
        <taxon>Multicrustacea</taxon>
        <taxon>Hexanauplia</taxon>
        <taxon>Copepoda</taxon>
        <taxon>Harpacticoida</taxon>
        <taxon>Harpacticidae</taxon>
        <taxon>Tigriopus</taxon>
    </lineage>
</organism>
<dbReference type="Pfam" id="PF06371">
    <property type="entry name" value="Drf_GBD"/>
    <property type="match status" value="1"/>
</dbReference>
<feature type="coiled-coil region" evidence="3">
    <location>
        <begin position="893"/>
        <end position="920"/>
    </location>
</feature>
<reference evidence="8 9" key="1">
    <citation type="journal article" date="2018" name="Nat. Ecol. Evol.">
        <title>Genomic signatures of mitonuclear coevolution across populations of Tigriopus californicus.</title>
        <authorList>
            <person name="Barreto F.S."/>
            <person name="Watson E.T."/>
            <person name="Lima T.G."/>
            <person name="Willett C.S."/>
            <person name="Edmands S."/>
            <person name="Li W."/>
            <person name="Burton R.S."/>
        </authorList>
    </citation>
    <scope>NUCLEOTIDE SEQUENCE [LARGE SCALE GENOMIC DNA]</scope>
    <source>
        <strain evidence="8 9">San Diego</strain>
    </source>
</reference>
<evidence type="ECO:0000259" key="5">
    <source>
        <dbReference type="PROSITE" id="PS51231"/>
    </source>
</evidence>
<sequence length="1126" mass="125399">MMIRTLGRSRKDKSDGTVRLPKVDKFMGGIGGGGKGRKGGHHPPGGGPLSRPSSVGDFNEVEEDTWNSISQMDDQEVLQEFEKMLENMNLNEEKKQPLRDLDIAKKRSMLSMNNRNIARTQFHSPADYIQFLSGSDLSFQKKFSCVESLRVALTNNSLEWVKEFGTKGLKQVLSLLNECFRGEGRSEKLQLECIRCLKAFMNNTFGIKCVFEQREALSLLARSLTPNLSNVMLESVKLLAATCLLAPYGHEKALEAITIAGEMKGGERFGPIVQGLLIKNNEQLRTNCITLINSIVSNPEDLDFRLHLRNEFMRVGLMDVLESLESEDVTEELQIQLSVFSSEREADFEEFASRFDNIRLEIDDVNECFELVKNLVLDTAGEPYLLSILQHFLCIRDDVLIRPAYYKLIEECVSQIVLHKSGCDPDFRATKRFNIDVSPLIENLVEKGRMEEGGGNIDSMKKELERALTEKQEADAKLSQAQAQIAQLEEAVRSGGGSPSKLPVVPGLVPRAPSASGGPPPPPPPGGMAGPPPPPPPPPPGPGGGPPPPPPPPPPGSGGGPPPPPPPPGMGGGPPPPPPPGMGGPPPPPGMLRLAGPNQEEILQKLGMKRKKKWHVENQTKRTNWKAIPATQLTENAFWTKVDEEKLASESLIENLMNKFSTKPVPKQLEMNMESNGTGTGKKKTKELKVLDHKAAQNLSILLGGALKHISHDDLKTCILHCDTDVLTENLLQSLIQYIPAPDQLNRLKEFEKDYDNLSEAEQFAISISGIKRLVPRLKSLMFQQRYPELVQDCKPFIVAATAACDEVQKSRKFSQLLQIILLIGNIMNTGSKNAQSLGFDISYLPKLSNTKDRENKATLLHFLVEYVERDYPELLSFGDELFHLDSASRVSVESIQKILKQMDASIKNMETDLKNAQRSPSDKDDKFVERTSEFSQAARAQCDTLLAMSKKMEELYTSLSEYFVFDKQKYTLEEFMSDIKEFKDQFYKAYDNIKKEREAVEKQQRAREAREKQDRERAERAATRKHLVNFNGPEDQEGVMDSLMEALKTGDILSDNMENDPSGGRPMRRERRAHPSTTLNFAGGAREREFTPSFPNSSQRSESGGGSEATNGDSADVLLRKLRQL</sequence>
<protein>
    <recommendedName>
        <fullName evidence="10">FH2 domain-containing protein</fullName>
    </recommendedName>
</protein>
<dbReference type="SUPFAM" id="SSF101447">
    <property type="entry name" value="Formin homology 2 domain (FH2 domain)"/>
    <property type="match status" value="1"/>
</dbReference>
<dbReference type="GO" id="GO:0031267">
    <property type="term" value="F:small GTPase binding"/>
    <property type="evidence" value="ECO:0007669"/>
    <property type="project" value="InterPro"/>
</dbReference>
<dbReference type="SMART" id="SM01139">
    <property type="entry name" value="Drf_FH3"/>
    <property type="match status" value="1"/>
</dbReference>
<dbReference type="InterPro" id="IPR044933">
    <property type="entry name" value="DIA_GBD_sf"/>
</dbReference>
<feature type="domain" description="DAD" evidence="5">
    <location>
        <begin position="1034"/>
        <end position="1073"/>
    </location>
</feature>
<feature type="compositionally biased region" description="Basic and acidic residues" evidence="4">
    <location>
        <begin position="12"/>
        <end position="25"/>
    </location>
</feature>
<proteinExistence type="inferred from homology"/>
<comment type="similarity">
    <text evidence="1">Belongs to the formin homology family. Diaphanous subfamily.</text>
</comment>
<feature type="region of interest" description="Disordered" evidence="4">
    <location>
        <begin position="1002"/>
        <end position="1039"/>
    </location>
</feature>